<feature type="compositionally biased region" description="Basic and acidic residues" evidence="6">
    <location>
        <begin position="981"/>
        <end position="992"/>
    </location>
</feature>
<keyword evidence="2" id="KW-0479">Metal-binding</keyword>
<gene>
    <name evidence="8" type="ORF">JIM95_10340</name>
</gene>
<feature type="region of interest" description="Disordered" evidence="6">
    <location>
        <begin position="331"/>
        <end position="362"/>
    </location>
</feature>
<comment type="caution">
    <text evidence="8">The sequence shown here is derived from an EMBL/GenBank/DDBJ whole genome shotgun (WGS) entry which is preliminary data.</text>
</comment>
<proteinExistence type="predicted"/>
<feature type="compositionally biased region" description="Basic residues" evidence="6">
    <location>
        <begin position="427"/>
        <end position="439"/>
    </location>
</feature>
<feature type="compositionally biased region" description="Basic residues" evidence="6">
    <location>
        <begin position="60"/>
        <end position="70"/>
    </location>
</feature>
<feature type="compositionally biased region" description="Low complexity" evidence="6">
    <location>
        <begin position="111"/>
        <end position="122"/>
    </location>
</feature>
<feature type="compositionally biased region" description="Basic and acidic residues" evidence="6">
    <location>
        <begin position="331"/>
        <end position="354"/>
    </location>
</feature>
<evidence type="ECO:0000256" key="2">
    <source>
        <dbReference type="ARBA" id="ARBA00022723"/>
    </source>
</evidence>
<feature type="compositionally biased region" description="Basic and acidic residues" evidence="6">
    <location>
        <begin position="450"/>
        <end position="459"/>
    </location>
</feature>
<protein>
    <submittedName>
        <fullName evidence="8">Translation initiation factor IF-2 N-terminal domain-containing protein</fullName>
    </submittedName>
</protein>
<evidence type="ECO:0000313" key="8">
    <source>
        <dbReference type="EMBL" id="MBK1844962.1"/>
    </source>
</evidence>
<evidence type="ECO:0000313" key="9">
    <source>
        <dbReference type="Proteomes" id="UP000650005"/>
    </source>
</evidence>
<keyword evidence="8" id="KW-0396">Initiation factor</keyword>
<dbReference type="Gene3D" id="2.40.50.140">
    <property type="entry name" value="Nucleic acid-binding proteins"/>
    <property type="match status" value="1"/>
</dbReference>
<dbReference type="GO" id="GO:0003743">
    <property type="term" value="F:translation initiation factor activity"/>
    <property type="evidence" value="ECO:0007669"/>
    <property type="project" value="UniProtKB-KW"/>
</dbReference>
<organism evidence="8 9">
    <name type="scientific">Corynebacterium antarcticum</name>
    <dbReference type="NCBI Taxonomy" id="2800405"/>
    <lineage>
        <taxon>Bacteria</taxon>
        <taxon>Bacillati</taxon>
        <taxon>Actinomycetota</taxon>
        <taxon>Actinomycetes</taxon>
        <taxon>Mycobacteriales</taxon>
        <taxon>Corynebacteriaceae</taxon>
        <taxon>Corynebacterium</taxon>
    </lineage>
</organism>
<feature type="region of interest" description="Disordered" evidence="6">
    <location>
        <begin position="942"/>
        <end position="1422"/>
    </location>
</feature>
<dbReference type="InterPro" id="IPR006847">
    <property type="entry name" value="IF2_N"/>
</dbReference>
<dbReference type="InterPro" id="IPR012340">
    <property type="entry name" value="NA-bd_OB-fold"/>
</dbReference>
<feature type="compositionally biased region" description="Low complexity" evidence="6">
    <location>
        <begin position="217"/>
        <end position="231"/>
    </location>
</feature>
<evidence type="ECO:0000256" key="6">
    <source>
        <dbReference type="SAM" id="MobiDB-lite"/>
    </source>
</evidence>
<evidence type="ECO:0000256" key="4">
    <source>
        <dbReference type="ARBA" id="ARBA00022842"/>
    </source>
</evidence>
<feature type="compositionally biased region" description="Acidic residues" evidence="6">
    <location>
        <begin position="461"/>
        <end position="474"/>
    </location>
</feature>
<feature type="compositionally biased region" description="Low complexity" evidence="6">
    <location>
        <begin position="141"/>
        <end position="153"/>
    </location>
</feature>
<dbReference type="InterPro" id="IPR004659">
    <property type="entry name" value="RNase_E/G"/>
</dbReference>
<feature type="compositionally biased region" description="Basic residues" evidence="6">
    <location>
        <begin position="1092"/>
        <end position="1103"/>
    </location>
</feature>
<feature type="compositionally biased region" description="Acidic residues" evidence="6">
    <location>
        <begin position="407"/>
        <end position="423"/>
    </location>
</feature>
<feature type="compositionally biased region" description="Basic and acidic residues" evidence="6">
    <location>
        <begin position="1105"/>
        <end position="1134"/>
    </location>
</feature>
<dbReference type="PROSITE" id="PS50126">
    <property type="entry name" value="S1"/>
    <property type="match status" value="1"/>
</dbReference>
<feature type="compositionally biased region" description="Basic residues" evidence="6">
    <location>
        <begin position="1406"/>
        <end position="1422"/>
    </location>
</feature>
<keyword evidence="3" id="KW-0378">Hydrolase</keyword>
<keyword evidence="5" id="KW-0694">RNA-binding</keyword>
<feature type="compositionally biased region" description="Basic residues" evidence="6">
    <location>
        <begin position="1353"/>
        <end position="1364"/>
    </location>
</feature>
<feature type="compositionally biased region" description="Basic and acidic residues" evidence="6">
    <location>
        <begin position="157"/>
        <end position="173"/>
    </location>
</feature>
<name>A0ABS1FNF7_9CORY</name>
<reference evidence="8" key="1">
    <citation type="submission" date="2021-01" db="EMBL/GenBank/DDBJ databases">
        <title>Characterization of Corynebacterium spp. from penguins.</title>
        <authorList>
            <person name="Svec P."/>
        </authorList>
    </citation>
    <scope>NUCLEOTIDE SEQUENCE</scope>
    <source>
        <strain evidence="8">CCM 8835</strain>
    </source>
</reference>
<accession>A0ABS1FNF7</accession>
<dbReference type="EMBL" id="JAENIP010000017">
    <property type="protein sequence ID" value="MBK1844962.1"/>
    <property type="molecule type" value="Genomic_DNA"/>
</dbReference>
<dbReference type="Pfam" id="PF10150">
    <property type="entry name" value="RNase_E_G"/>
    <property type="match status" value="1"/>
</dbReference>
<feature type="compositionally biased region" description="Low complexity" evidence="6">
    <location>
        <begin position="1365"/>
        <end position="1381"/>
    </location>
</feature>
<feature type="compositionally biased region" description="Basic and acidic residues" evidence="6">
    <location>
        <begin position="1212"/>
        <end position="1221"/>
    </location>
</feature>
<dbReference type="Proteomes" id="UP000650005">
    <property type="component" value="Unassembled WGS sequence"/>
</dbReference>
<comment type="cofactor">
    <cofactor evidence="1">
        <name>Mg(2+)</name>
        <dbReference type="ChEBI" id="CHEBI:18420"/>
    </cofactor>
</comment>
<feature type="compositionally biased region" description="Basic and acidic residues" evidence="6">
    <location>
        <begin position="1076"/>
        <end position="1091"/>
    </location>
</feature>
<dbReference type="InterPro" id="IPR003029">
    <property type="entry name" value="S1_domain"/>
</dbReference>
<keyword evidence="4" id="KW-0460">Magnesium</keyword>
<dbReference type="PANTHER" id="PTHR30001:SF0">
    <property type="entry name" value="RIBONUCLEASE G"/>
    <property type="match status" value="1"/>
</dbReference>
<dbReference type="CDD" id="cd04453">
    <property type="entry name" value="S1_RNase_E"/>
    <property type="match status" value="1"/>
</dbReference>
<sequence length="1422" mass="153938">MPRETHFQKSTRQLKTFPPRAAAAGTPDETNARTCVLPAPGEVDTRGDPVAETTGTEPKKTRRTAKRTTKKAAPTKAAAQAADAGNGDTGDGAVKESGTPAKRVRKNTRKATAPAADTTPAAGETESGTGKAPVKKRATRKTTAGKTAAAKTTSAKKKAEEKTATGDDAEGNRRNTGSRTPAKKRGKAADAAADTREEATGTSRKAPRRRVTRKPEAVAAPAEIAAAAEVPADATARLAAEFDRSRLGPKTRVHVLAKLLATTSKDLILTLDKMGLVKVAQSSLSAEEANRLLDVLAVPAEDAPEPPNGEPVEKIRARVEKNVANEIHQIEEKVERELADSEHDTGDDGEKDSGETATTADAHIDIEEAVREEKEAELLRDVISAVTPAPETPAFIAPVFLPPTPADTDEAGDRDDDSDDDAEGGGKRKRRGRRGKGRGRGGDDADNENGNERNRKSENAGDGDDADDTVDLPDEPVALKGSTRLEAQRRRRTELREEGRKKRHVVSEAEFLARRESVERTMVVREKARTDHPGSVTQVGVLEDDLLVEHFVTSETQSSMVGNIYLGRVQNVLPSMEAAFIDIGKGRNGVLYAGEVDWKSAGLGGRSRRIEHALHSGDQVLVQITKDPVGHKGARLTTQISLAGRFLVYVPGGRSAGISRKLPETERKRLKAILKEVVPSTGGAIIRTAAEGVHEKEIAADVNRLHSLWEDIQEKVKKEKKSKGSKPVTLYEEPDMLVKVVRDLFNEDFDALVVEGDRSWNTVNAYIRSVAPDLEERMERYDANANGGVDVFEHYRIDEQLQKALSRKVWLPSGGSLVIDRTEAMTVIDVNTGKFTGSGGNLEETVTKNNLEAAEEIVRQMRLRDIGGMIVVDFIDMVLPENQDLVLRRLTEALGRDRTRHQVSEVTSLGLVQMTRKKLGTGLLETFSTECETCDGRGLVIHADPVEHEDEPPRSRRGRKSGGSDEQPVHRPAEHPAAVALHKDHSGEKPADEHDDDHDDRSAASPSIEELADAVVATDDEEKETGKRNNRSGSSRRGRRGTRRFGTDDDSTGNDAGKAAGDADESQNAADESRDDQDGHDTHGDDRENRPRRGRRTRRRTSRAPHADDARSGSREESDREPAKHSGRDDHPEETNSVESIAAAAVARAGVEDPDEPSGADYLPADSYREALDAFEASPRRKRRTRGNSVSDFPPKRSDYISGPLADEDIEEVHRDDDSAEKPAAGRTDQEPDSDREERSASAARRQRRRIAKNVRPLSEDGTSDGDGDVSAGQVAAEDTSAAPRTQEPDTASTDEGTTGRRGRRRVTKRLTKKQIAEAEARGAEASPEVIPAAEDTATEAPAESPAGGVQVKKLRRGRRRIVRRIAAPAAGTQAPEAVVPADDDAGSAASETPAGDGSTAEHPKRGQRGRRRVVRKVPGKR</sequence>
<keyword evidence="8" id="KW-0648">Protein biosynthesis</keyword>
<dbReference type="Gene3D" id="1.10.10.2480">
    <property type="match status" value="1"/>
</dbReference>
<feature type="compositionally biased region" description="Basic residues" evidence="6">
    <location>
        <begin position="1301"/>
        <end position="1313"/>
    </location>
</feature>
<dbReference type="PANTHER" id="PTHR30001">
    <property type="entry name" value="RIBONUCLEASE"/>
    <property type="match status" value="1"/>
</dbReference>
<dbReference type="Pfam" id="PF04760">
    <property type="entry name" value="IF2_N"/>
    <property type="match status" value="1"/>
</dbReference>
<feature type="region of interest" description="Disordered" evidence="6">
    <location>
        <begin position="1"/>
        <end position="231"/>
    </location>
</feature>
<evidence type="ECO:0000256" key="5">
    <source>
        <dbReference type="ARBA" id="ARBA00022884"/>
    </source>
</evidence>
<feature type="compositionally biased region" description="Low complexity" evidence="6">
    <location>
        <begin position="71"/>
        <end position="86"/>
    </location>
</feature>
<feature type="compositionally biased region" description="Low complexity" evidence="6">
    <location>
        <begin position="1332"/>
        <end position="1347"/>
    </location>
</feature>
<feature type="region of interest" description="Disordered" evidence="6">
    <location>
        <begin position="394"/>
        <end position="502"/>
    </location>
</feature>
<evidence type="ECO:0000259" key="7">
    <source>
        <dbReference type="PROSITE" id="PS50126"/>
    </source>
</evidence>
<dbReference type="SMART" id="SM00316">
    <property type="entry name" value="S1"/>
    <property type="match status" value="1"/>
</dbReference>
<keyword evidence="9" id="KW-1185">Reference proteome</keyword>
<dbReference type="SUPFAM" id="SSF50249">
    <property type="entry name" value="Nucleic acid-binding proteins"/>
    <property type="match status" value="1"/>
</dbReference>
<evidence type="ECO:0000256" key="3">
    <source>
        <dbReference type="ARBA" id="ARBA00022801"/>
    </source>
</evidence>
<evidence type="ECO:0000256" key="1">
    <source>
        <dbReference type="ARBA" id="ARBA00001946"/>
    </source>
</evidence>
<dbReference type="NCBIfam" id="TIGR00757">
    <property type="entry name" value="RNaseEG"/>
    <property type="match status" value="1"/>
</dbReference>
<feature type="compositionally biased region" description="Basic residues" evidence="6">
    <location>
        <begin position="1028"/>
        <end position="1043"/>
    </location>
</feature>
<feature type="domain" description="S1 motif" evidence="7">
    <location>
        <begin position="562"/>
        <end position="645"/>
    </location>
</feature>
<dbReference type="InterPro" id="IPR019307">
    <property type="entry name" value="RNA-bd_AU-1/RNase_E/G"/>
</dbReference>